<keyword evidence="4" id="KW-0299">Galactose metabolism</keyword>
<dbReference type="Pfam" id="PF01370">
    <property type="entry name" value="Epimerase"/>
    <property type="match status" value="1"/>
</dbReference>
<sequence length="306" mass="34431">MQIERVLITGAGGFLGSHISRYLKTQNHKVYVTGRFSKTEPTWFKSMDGYYTVSLPDNTLNQILREVKPTILVHCAGSSSIASSLADPYNDYLNTVGLTASVLEAIRQDAPECKLIFPSSAAVYGNPSVIPISETVNCSPISPYGTHKMVSEKLIEEYFQRYGVSHTILRVFSAYGIGLRKQVIYDMCKKFTDPTTEYVEVYGTGTESRDFIHIFDICRAMDYVMKPNAQGIYNLGSGRQTTVSELVELIKKNYNNSKSIRFTGEVRLGDPINWEANIDKISKLGFRSTIPLEQGLKEYCEWYGKK</sequence>
<organism evidence="8 9">
    <name type="scientific">Cohnella terricola</name>
    <dbReference type="NCBI Taxonomy" id="1289167"/>
    <lineage>
        <taxon>Bacteria</taxon>
        <taxon>Bacillati</taxon>
        <taxon>Bacillota</taxon>
        <taxon>Bacilli</taxon>
        <taxon>Bacillales</taxon>
        <taxon>Paenibacillaceae</taxon>
        <taxon>Cohnella</taxon>
    </lineage>
</organism>
<evidence type="ECO:0000256" key="3">
    <source>
        <dbReference type="ARBA" id="ARBA00018569"/>
    </source>
</evidence>
<evidence type="ECO:0000313" key="9">
    <source>
        <dbReference type="Proteomes" id="UP000316330"/>
    </source>
</evidence>
<reference evidence="8 9" key="1">
    <citation type="submission" date="2019-07" db="EMBL/GenBank/DDBJ databases">
        <authorList>
            <person name="Kim J."/>
        </authorList>
    </citation>
    <scope>NUCLEOTIDE SEQUENCE [LARGE SCALE GENOMIC DNA]</scope>
    <source>
        <strain evidence="8 9">G13</strain>
    </source>
</reference>
<keyword evidence="4" id="KW-0119">Carbohydrate metabolism</keyword>
<protein>
    <recommendedName>
        <fullName evidence="3">UDP-glucose 4-epimerase</fullName>
    </recommendedName>
    <alternativeName>
        <fullName evidence="6">Galactowaldenase</fullName>
    </alternativeName>
    <alternativeName>
        <fullName evidence="5">UDP-galactose 4-epimerase</fullName>
    </alternativeName>
</protein>
<comment type="similarity">
    <text evidence="2">Belongs to the NAD(P)-dependent epimerase/dehydratase family.</text>
</comment>
<proteinExistence type="inferred from homology"/>
<dbReference type="OrthoDB" id="9779041at2"/>
<evidence type="ECO:0000256" key="2">
    <source>
        <dbReference type="ARBA" id="ARBA00007637"/>
    </source>
</evidence>
<dbReference type="AlphaFoldDB" id="A0A559JB19"/>
<dbReference type="EMBL" id="VNJJ01000013">
    <property type="protein sequence ID" value="TVX97074.1"/>
    <property type="molecule type" value="Genomic_DNA"/>
</dbReference>
<evidence type="ECO:0000256" key="5">
    <source>
        <dbReference type="ARBA" id="ARBA00031367"/>
    </source>
</evidence>
<gene>
    <name evidence="8" type="ORF">FPZ45_19125</name>
</gene>
<evidence type="ECO:0000256" key="4">
    <source>
        <dbReference type="ARBA" id="ARBA00023144"/>
    </source>
</evidence>
<dbReference type="SUPFAM" id="SSF51735">
    <property type="entry name" value="NAD(P)-binding Rossmann-fold domains"/>
    <property type="match status" value="1"/>
</dbReference>
<keyword evidence="9" id="KW-1185">Reference proteome</keyword>
<accession>A0A559JB19</accession>
<evidence type="ECO:0000313" key="8">
    <source>
        <dbReference type="EMBL" id="TVX97074.1"/>
    </source>
</evidence>
<dbReference type="GO" id="GO:0006012">
    <property type="term" value="P:galactose metabolic process"/>
    <property type="evidence" value="ECO:0007669"/>
    <property type="project" value="UniProtKB-KW"/>
</dbReference>
<dbReference type="PANTHER" id="PTHR43725:SF53">
    <property type="entry name" value="UDP-ARABINOSE 4-EPIMERASE 1"/>
    <property type="match status" value="1"/>
</dbReference>
<comment type="pathway">
    <text evidence="1">Carbohydrate metabolism; galactose metabolism.</text>
</comment>
<evidence type="ECO:0000259" key="7">
    <source>
        <dbReference type="Pfam" id="PF01370"/>
    </source>
</evidence>
<dbReference type="CDD" id="cd08946">
    <property type="entry name" value="SDR_e"/>
    <property type="match status" value="1"/>
</dbReference>
<evidence type="ECO:0000256" key="6">
    <source>
        <dbReference type="ARBA" id="ARBA00033067"/>
    </source>
</evidence>
<dbReference type="InterPro" id="IPR036291">
    <property type="entry name" value="NAD(P)-bd_dom_sf"/>
</dbReference>
<dbReference type="Proteomes" id="UP000316330">
    <property type="component" value="Unassembled WGS sequence"/>
</dbReference>
<dbReference type="Gene3D" id="3.40.50.720">
    <property type="entry name" value="NAD(P)-binding Rossmann-like Domain"/>
    <property type="match status" value="1"/>
</dbReference>
<feature type="domain" description="NAD-dependent epimerase/dehydratase" evidence="7">
    <location>
        <begin position="6"/>
        <end position="236"/>
    </location>
</feature>
<comment type="caution">
    <text evidence="8">The sequence shown here is derived from an EMBL/GenBank/DDBJ whole genome shotgun (WGS) entry which is preliminary data.</text>
</comment>
<evidence type="ECO:0000256" key="1">
    <source>
        <dbReference type="ARBA" id="ARBA00004947"/>
    </source>
</evidence>
<dbReference type="Gene3D" id="3.90.25.10">
    <property type="entry name" value="UDP-galactose 4-epimerase, domain 1"/>
    <property type="match status" value="1"/>
</dbReference>
<dbReference type="InterPro" id="IPR001509">
    <property type="entry name" value="Epimerase_deHydtase"/>
</dbReference>
<dbReference type="PANTHER" id="PTHR43725">
    <property type="entry name" value="UDP-GLUCOSE 4-EPIMERASE"/>
    <property type="match status" value="1"/>
</dbReference>
<name>A0A559JB19_9BACL</name>